<dbReference type="Proteomes" id="UP000198688">
    <property type="component" value="Chromosome I"/>
</dbReference>
<dbReference type="GO" id="GO:0005525">
    <property type="term" value="F:GTP binding"/>
    <property type="evidence" value="ECO:0007669"/>
    <property type="project" value="UniProtKB-KW"/>
</dbReference>
<dbReference type="EC" id="2.7.7.79" evidence="3"/>
<keyword evidence="6 13" id="KW-0548">Nucleotidyltransferase</keyword>
<evidence type="ECO:0000256" key="2">
    <source>
        <dbReference type="ARBA" id="ARBA00010113"/>
    </source>
</evidence>
<keyword evidence="8" id="KW-0547">Nucleotide-binding</keyword>
<keyword evidence="14" id="KW-1185">Reference proteome</keyword>
<keyword evidence="10" id="KW-0342">GTP-binding</keyword>
<reference evidence="13 14" key="1">
    <citation type="submission" date="2016-10" db="EMBL/GenBank/DDBJ databases">
        <authorList>
            <person name="de Groot N.N."/>
        </authorList>
    </citation>
    <scope>NUCLEOTIDE SEQUENCE [LARGE SCALE GENOMIC DNA]</scope>
    <source>
        <strain evidence="13 14">DSM 43941</strain>
    </source>
</reference>
<evidence type="ECO:0000256" key="3">
    <source>
        <dbReference type="ARBA" id="ARBA00012511"/>
    </source>
</evidence>
<dbReference type="GO" id="GO:0000287">
    <property type="term" value="F:magnesium ion binding"/>
    <property type="evidence" value="ECO:0007669"/>
    <property type="project" value="InterPro"/>
</dbReference>
<dbReference type="STRING" id="113562.SAMN04489716_3234"/>
<dbReference type="AlphaFoldDB" id="A0A1H1ZBG4"/>
<feature type="domain" description="tRNAHis guanylyltransferase catalytic" evidence="11">
    <location>
        <begin position="14"/>
        <end position="110"/>
    </location>
</feature>
<comment type="cofactor">
    <cofactor evidence="1">
        <name>Mg(2+)</name>
        <dbReference type="ChEBI" id="CHEBI:18420"/>
    </cofactor>
</comment>
<evidence type="ECO:0000256" key="9">
    <source>
        <dbReference type="ARBA" id="ARBA00022842"/>
    </source>
</evidence>
<dbReference type="InterPro" id="IPR024956">
    <property type="entry name" value="tRNAHis_GuaTrfase_cat"/>
</dbReference>
<dbReference type="InterPro" id="IPR025845">
    <property type="entry name" value="Thg1_C_dom"/>
</dbReference>
<evidence type="ECO:0000259" key="11">
    <source>
        <dbReference type="Pfam" id="PF04446"/>
    </source>
</evidence>
<feature type="domain" description="Thg1 C-terminal" evidence="12">
    <location>
        <begin position="131"/>
        <end position="206"/>
    </location>
</feature>
<evidence type="ECO:0000256" key="7">
    <source>
        <dbReference type="ARBA" id="ARBA00022723"/>
    </source>
</evidence>
<keyword evidence="9" id="KW-0460">Magnesium</keyword>
<evidence type="ECO:0000259" key="12">
    <source>
        <dbReference type="Pfam" id="PF14413"/>
    </source>
</evidence>
<dbReference type="InterPro" id="IPR038469">
    <property type="entry name" value="tRNAHis_GuaTrfase_Thg1_sf"/>
</dbReference>
<evidence type="ECO:0000256" key="1">
    <source>
        <dbReference type="ARBA" id="ARBA00001946"/>
    </source>
</evidence>
<gene>
    <name evidence="13" type="ORF">SAMN04489716_3234</name>
</gene>
<dbReference type="OrthoDB" id="4547336at2"/>
<protein>
    <recommendedName>
        <fullName evidence="3">tRNA(His) guanylyltransferase</fullName>
        <ecNumber evidence="3">2.7.7.79</ecNumber>
    </recommendedName>
</protein>
<evidence type="ECO:0000256" key="6">
    <source>
        <dbReference type="ARBA" id="ARBA00022695"/>
    </source>
</evidence>
<organism evidence="13 14">
    <name type="scientific">Actinoplanes derwentensis</name>
    <dbReference type="NCBI Taxonomy" id="113562"/>
    <lineage>
        <taxon>Bacteria</taxon>
        <taxon>Bacillati</taxon>
        <taxon>Actinomycetota</taxon>
        <taxon>Actinomycetes</taxon>
        <taxon>Micromonosporales</taxon>
        <taxon>Micromonosporaceae</taxon>
        <taxon>Actinoplanes</taxon>
    </lineage>
</organism>
<dbReference type="Pfam" id="PF04446">
    <property type="entry name" value="Thg1"/>
    <property type="match status" value="1"/>
</dbReference>
<sequence>MDVDVLGNAQREREWFHSLTVPPGLWTVLRLDGRGFSRLTASHYEKPFDRRFADVMADTSRLLFEEFGARYAYTVSDEISLLLEPGFRLFGRVVEKLVSVSAGMASAGFTGGSGVMGHFDSRVWTGGSIAEVVEYFSWRQADAARSALHGWCYWTLRQEGLSGKQATGALAGRSTADKNELLFQHGVNFNEVPDWQRRGVGIWREDGGVRVEWELPMRAEYRDLVVRASGWQGETTINR</sequence>
<evidence type="ECO:0000256" key="4">
    <source>
        <dbReference type="ARBA" id="ARBA00022679"/>
    </source>
</evidence>
<name>A0A1H1ZBG4_9ACTN</name>
<dbReference type="PANTHER" id="PTHR12729:SF6">
    <property type="entry name" value="TRNA(HIS) GUANYLYLTRANSFERASE-RELATED"/>
    <property type="match status" value="1"/>
</dbReference>
<evidence type="ECO:0000256" key="5">
    <source>
        <dbReference type="ARBA" id="ARBA00022694"/>
    </source>
</evidence>
<accession>A0A1H1ZBG4</accession>
<proteinExistence type="inferred from homology"/>
<evidence type="ECO:0000256" key="10">
    <source>
        <dbReference type="ARBA" id="ARBA00023134"/>
    </source>
</evidence>
<dbReference type="Pfam" id="PF14413">
    <property type="entry name" value="Thg1C"/>
    <property type="match status" value="1"/>
</dbReference>
<evidence type="ECO:0000313" key="13">
    <source>
        <dbReference type="EMBL" id="SDT30973.1"/>
    </source>
</evidence>
<dbReference type="Gene3D" id="3.30.70.3000">
    <property type="match status" value="1"/>
</dbReference>
<dbReference type="InterPro" id="IPR007537">
    <property type="entry name" value="tRNAHis_GuaTrfase_Thg1"/>
</dbReference>
<dbReference type="RefSeq" id="WP_092545402.1">
    <property type="nucleotide sequence ID" value="NZ_BOMJ01000005.1"/>
</dbReference>
<dbReference type="GO" id="GO:0006400">
    <property type="term" value="P:tRNA modification"/>
    <property type="evidence" value="ECO:0007669"/>
    <property type="project" value="InterPro"/>
</dbReference>
<dbReference type="EMBL" id="LT629758">
    <property type="protein sequence ID" value="SDT30973.1"/>
    <property type="molecule type" value="Genomic_DNA"/>
</dbReference>
<dbReference type="GO" id="GO:0008193">
    <property type="term" value="F:tRNA guanylyltransferase activity"/>
    <property type="evidence" value="ECO:0007669"/>
    <property type="project" value="UniProtKB-EC"/>
</dbReference>
<keyword evidence="5" id="KW-0819">tRNA processing</keyword>
<evidence type="ECO:0000313" key="14">
    <source>
        <dbReference type="Proteomes" id="UP000198688"/>
    </source>
</evidence>
<keyword evidence="7" id="KW-0479">Metal-binding</keyword>
<keyword evidence="4 13" id="KW-0808">Transferase</keyword>
<comment type="similarity">
    <text evidence="2">Belongs to the tRNA(His) guanylyltransferase family.</text>
</comment>
<dbReference type="PANTHER" id="PTHR12729">
    <property type="entry name" value="TRNA(HIS) GUANYLYLTRANSFERASE-RELATED"/>
    <property type="match status" value="1"/>
</dbReference>
<evidence type="ECO:0000256" key="8">
    <source>
        <dbReference type="ARBA" id="ARBA00022741"/>
    </source>
</evidence>